<feature type="region of interest" description="Disordered" evidence="1">
    <location>
        <begin position="1"/>
        <end position="28"/>
    </location>
</feature>
<name>A0AAW1LR79_POPJA</name>
<protein>
    <submittedName>
        <fullName evidence="2">Uncharacterized protein</fullName>
    </submittedName>
</protein>
<evidence type="ECO:0000313" key="3">
    <source>
        <dbReference type="Proteomes" id="UP001458880"/>
    </source>
</evidence>
<dbReference type="Proteomes" id="UP001458880">
    <property type="component" value="Unassembled WGS sequence"/>
</dbReference>
<proteinExistence type="predicted"/>
<evidence type="ECO:0000256" key="1">
    <source>
        <dbReference type="SAM" id="MobiDB-lite"/>
    </source>
</evidence>
<keyword evidence="3" id="KW-1185">Reference proteome</keyword>
<organism evidence="2 3">
    <name type="scientific">Popillia japonica</name>
    <name type="common">Japanese beetle</name>
    <dbReference type="NCBI Taxonomy" id="7064"/>
    <lineage>
        <taxon>Eukaryota</taxon>
        <taxon>Metazoa</taxon>
        <taxon>Ecdysozoa</taxon>
        <taxon>Arthropoda</taxon>
        <taxon>Hexapoda</taxon>
        <taxon>Insecta</taxon>
        <taxon>Pterygota</taxon>
        <taxon>Neoptera</taxon>
        <taxon>Endopterygota</taxon>
        <taxon>Coleoptera</taxon>
        <taxon>Polyphaga</taxon>
        <taxon>Scarabaeiformia</taxon>
        <taxon>Scarabaeidae</taxon>
        <taxon>Rutelinae</taxon>
        <taxon>Popillia</taxon>
    </lineage>
</organism>
<evidence type="ECO:0000313" key="2">
    <source>
        <dbReference type="EMBL" id="KAK9736991.1"/>
    </source>
</evidence>
<accession>A0AAW1LR79</accession>
<dbReference type="AlphaFoldDB" id="A0AAW1LR79"/>
<feature type="compositionally biased region" description="Basic and acidic residues" evidence="1">
    <location>
        <begin position="1"/>
        <end position="20"/>
    </location>
</feature>
<comment type="caution">
    <text evidence="2">The sequence shown here is derived from an EMBL/GenBank/DDBJ whole genome shotgun (WGS) entry which is preliminary data.</text>
</comment>
<dbReference type="EMBL" id="JASPKY010000106">
    <property type="protein sequence ID" value="KAK9736991.1"/>
    <property type="molecule type" value="Genomic_DNA"/>
</dbReference>
<gene>
    <name evidence="2" type="ORF">QE152_g11085</name>
</gene>
<reference evidence="2 3" key="1">
    <citation type="journal article" date="2024" name="BMC Genomics">
        <title>De novo assembly and annotation of Popillia japonica's genome with initial clues to its potential as an invasive pest.</title>
        <authorList>
            <person name="Cucini C."/>
            <person name="Boschi S."/>
            <person name="Funari R."/>
            <person name="Cardaioli E."/>
            <person name="Iannotti N."/>
            <person name="Marturano G."/>
            <person name="Paoli F."/>
            <person name="Bruttini M."/>
            <person name="Carapelli A."/>
            <person name="Frati F."/>
            <person name="Nardi F."/>
        </authorList>
    </citation>
    <scope>NUCLEOTIDE SEQUENCE [LARGE SCALE GENOMIC DNA]</scope>
    <source>
        <strain evidence="2">DMR45628</strain>
    </source>
</reference>
<sequence>MYREKEDRTEEKNPRAKEHYGITPHSRHSNAPNECYGHVFSLSYVLYENGPPFYTDYEKRHRERNTSGGICLHMMRSNDT</sequence>